<dbReference type="RefSeq" id="WP_238294207.1">
    <property type="nucleotide sequence ID" value="NZ_BPQS01000108.1"/>
</dbReference>
<evidence type="ECO:0000313" key="2">
    <source>
        <dbReference type="EMBL" id="MDN3571124.1"/>
    </source>
</evidence>
<comment type="caution">
    <text evidence="2">The sequence shown here is derived from an EMBL/GenBank/DDBJ whole genome shotgun (WGS) entry which is preliminary data.</text>
</comment>
<accession>A0ABT8ANY7</accession>
<organism evidence="2 3">
    <name type="scientific">Methylobacterium longum</name>
    <dbReference type="NCBI Taxonomy" id="767694"/>
    <lineage>
        <taxon>Bacteria</taxon>
        <taxon>Pseudomonadati</taxon>
        <taxon>Pseudomonadota</taxon>
        <taxon>Alphaproteobacteria</taxon>
        <taxon>Hyphomicrobiales</taxon>
        <taxon>Methylobacteriaceae</taxon>
        <taxon>Methylobacterium</taxon>
    </lineage>
</organism>
<evidence type="ECO:0000313" key="3">
    <source>
        <dbReference type="Proteomes" id="UP001244297"/>
    </source>
</evidence>
<evidence type="ECO:0000256" key="1">
    <source>
        <dbReference type="SAM" id="MobiDB-lite"/>
    </source>
</evidence>
<proteinExistence type="predicted"/>
<reference evidence="3" key="1">
    <citation type="journal article" date="2019" name="Int. J. Syst. Evol. Microbiol.">
        <title>The Global Catalogue of Microorganisms (GCM) 10K type strain sequencing project: providing services to taxonomists for standard genome sequencing and annotation.</title>
        <authorList>
            <consortium name="The Broad Institute Genomics Platform"/>
            <consortium name="The Broad Institute Genome Sequencing Center for Infectious Disease"/>
            <person name="Wu L."/>
            <person name="Ma J."/>
        </authorList>
    </citation>
    <scope>NUCLEOTIDE SEQUENCE [LARGE SCALE GENOMIC DNA]</scope>
    <source>
        <strain evidence="3">CECT 7806</strain>
    </source>
</reference>
<feature type="compositionally biased region" description="Pro residues" evidence="1">
    <location>
        <begin position="90"/>
        <end position="103"/>
    </location>
</feature>
<dbReference type="Proteomes" id="UP001244297">
    <property type="component" value="Unassembled WGS sequence"/>
</dbReference>
<protein>
    <submittedName>
        <fullName evidence="2">Uncharacterized protein</fullName>
    </submittedName>
</protein>
<name>A0ABT8ANY7_9HYPH</name>
<sequence>MPRLLSVLVNLSRAAFFFVVVGLGAFGLVSILPSSPAVELPKSIFLADTTPPAVLQTAPPPIVHEAQSRETVIFREKPVEAAGAAAAPNSPAPEPPAQVPPPSRVSRREFAALPQGSTASPPRPQSPVAPQPPAPAQNPRYKDVLTPSEIRRLKLSLRLTSEQEAYWPPVEAVLTEIGAQQMALARAGQNTADAFSGTTFRIYSAARPLIGLLREDQKAQIRNKARSMGLESVAAYL</sequence>
<gene>
    <name evidence="2" type="ORF">QWZ18_10865</name>
</gene>
<feature type="region of interest" description="Disordered" evidence="1">
    <location>
        <begin position="83"/>
        <end position="145"/>
    </location>
</feature>
<feature type="compositionally biased region" description="Pro residues" evidence="1">
    <location>
        <begin position="121"/>
        <end position="136"/>
    </location>
</feature>
<dbReference type="EMBL" id="JAUFPT010000030">
    <property type="protein sequence ID" value="MDN3571124.1"/>
    <property type="molecule type" value="Genomic_DNA"/>
</dbReference>
<keyword evidence="3" id="KW-1185">Reference proteome</keyword>